<reference evidence="2" key="1">
    <citation type="journal article" date="2019" name="Int. J. Syst. Evol. Microbiol.">
        <title>The Global Catalogue of Microorganisms (GCM) 10K type strain sequencing project: providing services to taxonomists for standard genome sequencing and annotation.</title>
        <authorList>
            <consortium name="The Broad Institute Genomics Platform"/>
            <consortium name="The Broad Institute Genome Sequencing Center for Infectious Disease"/>
            <person name="Wu L."/>
            <person name="Ma J."/>
        </authorList>
    </citation>
    <scope>NUCLEOTIDE SEQUENCE [LARGE SCALE GENOMIC DNA]</scope>
    <source>
        <strain evidence="2">JCM 18303</strain>
    </source>
</reference>
<evidence type="ECO:0008006" key="3">
    <source>
        <dbReference type="Google" id="ProtNLM"/>
    </source>
</evidence>
<sequence length="121" mass="13924">MFAQENADGRFPEGDYRDKWQDSVHAFLDWRTYNFKDITHWMEKQTYMTVGLAMMATAELGIEAPPPPLEGFDPQTVDTEFKIREDGYTTTVLLALGYPDLTQVSNKPISRLSPDRIFTNI</sequence>
<keyword evidence="2" id="KW-1185">Reference proteome</keyword>
<evidence type="ECO:0000313" key="2">
    <source>
        <dbReference type="Proteomes" id="UP001428817"/>
    </source>
</evidence>
<dbReference type="Proteomes" id="UP001428817">
    <property type="component" value="Unassembled WGS sequence"/>
</dbReference>
<comment type="caution">
    <text evidence="1">The sequence shown here is derived from an EMBL/GenBank/DDBJ whole genome shotgun (WGS) entry which is preliminary data.</text>
</comment>
<dbReference type="InterPro" id="IPR000415">
    <property type="entry name" value="Nitroreductase-like"/>
</dbReference>
<proteinExistence type="predicted"/>
<gene>
    <name evidence="1" type="ORF">GCM10023321_65460</name>
</gene>
<dbReference type="RefSeq" id="WP_345703325.1">
    <property type="nucleotide sequence ID" value="NZ_BAABJP010000043.1"/>
</dbReference>
<name>A0ABP9QYR1_9PSEU</name>
<evidence type="ECO:0000313" key="1">
    <source>
        <dbReference type="EMBL" id="GAA5169591.1"/>
    </source>
</evidence>
<accession>A0ABP9QYR1</accession>
<dbReference type="Gene3D" id="3.40.109.10">
    <property type="entry name" value="NADH Oxidase"/>
    <property type="match status" value="1"/>
</dbReference>
<protein>
    <recommendedName>
        <fullName evidence="3">Nitroreductase domain-containing protein</fullName>
    </recommendedName>
</protein>
<dbReference type="SUPFAM" id="SSF55469">
    <property type="entry name" value="FMN-dependent nitroreductase-like"/>
    <property type="match status" value="1"/>
</dbReference>
<dbReference type="EMBL" id="BAABJP010000043">
    <property type="protein sequence ID" value="GAA5169591.1"/>
    <property type="molecule type" value="Genomic_DNA"/>
</dbReference>
<organism evidence="1 2">
    <name type="scientific">Pseudonocardia eucalypti</name>
    <dbReference type="NCBI Taxonomy" id="648755"/>
    <lineage>
        <taxon>Bacteria</taxon>
        <taxon>Bacillati</taxon>
        <taxon>Actinomycetota</taxon>
        <taxon>Actinomycetes</taxon>
        <taxon>Pseudonocardiales</taxon>
        <taxon>Pseudonocardiaceae</taxon>
        <taxon>Pseudonocardia</taxon>
    </lineage>
</organism>